<dbReference type="Gene3D" id="3.40.50.1000">
    <property type="entry name" value="HAD superfamily/HAD-like"/>
    <property type="match status" value="1"/>
</dbReference>
<dbReference type="Gene3D" id="1.10.150.240">
    <property type="entry name" value="Putative phosphatase, domain 2"/>
    <property type="match status" value="1"/>
</dbReference>
<dbReference type="SFLD" id="SFLDS00003">
    <property type="entry name" value="Haloacid_Dehalogenase"/>
    <property type="match status" value="1"/>
</dbReference>
<evidence type="ECO:0000313" key="4">
    <source>
        <dbReference type="Proteomes" id="UP000249542"/>
    </source>
</evidence>
<dbReference type="CDD" id="cd02588">
    <property type="entry name" value="HAD_L2-DEX"/>
    <property type="match status" value="1"/>
</dbReference>
<dbReference type="InterPro" id="IPR023198">
    <property type="entry name" value="PGP-like_dom2"/>
</dbReference>
<dbReference type="SUPFAM" id="SSF56784">
    <property type="entry name" value="HAD-like"/>
    <property type="match status" value="1"/>
</dbReference>
<keyword evidence="2" id="KW-0378">Hydrolase</keyword>
<dbReference type="PANTHER" id="PTHR43316:SF3">
    <property type="entry name" value="HALOACID DEHALOGENASE, TYPE II (AFU_ORTHOLOGUE AFUA_2G07750)-RELATED"/>
    <property type="match status" value="1"/>
</dbReference>
<dbReference type="InterPro" id="IPR036412">
    <property type="entry name" value="HAD-like_sf"/>
</dbReference>
<protein>
    <submittedName>
        <fullName evidence="3">2-haloacid dehalogenase</fullName>
    </submittedName>
</protein>
<dbReference type="InterPro" id="IPR051540">
    <property type="entry name" value="S-2-haloacid_dehalogenase"/>
</dbReference>
<name>A0A2W7I8J2_9FLAO</name>
<gene>
    <name evidence="3" type="ORF">LX95_00759</name>
</gene>
<evidence type="ECO:0000256" key="2">
    <source>
        <dbReference type="ARBA" id="ARBA00022801"/>
    </source>
</evidence>
<dbReference type="PANTHER" id="PTHR43316">
    <property type="entry name" value="HYDROLASE, HALOACID DELAHOGENASE-RELATED"/>
    <property type="match status" value="1"/>
</dbReference>
<dbReference type="PRINTS" id="PR00413">
    <property type="entry name" value="HADHALOGNASE"/>
</dbReference>
<dbReference type="SFLD" id="SFLDG01129">
    <property type="entry name" value="C1.5:_HAD__Beta-PGM__Phosphata"/>
    <property type="match status" value="1"/>
</dbReference>
<comment type="similarity">
    <text evidence="1">Belongs to the HAD-like hydrolase superfamily. S-2-haloalkanoic acid dehalogenase family.</text>
</comment>
<keyword evidence="4" id="KW-1185">Reference proteome</keyword>
<dbReference type="NCBIfam" id="TIGR01428">
    <property type="entry name" value="HAD_type_II"/>
    <property type="match status" value="1"/>
</dbReference>
<dbReference type="InterPro" id="IPR023214">
    <property type="entry name" value="HAD_sf"/>
</dbReference>
<reference evidence="3 4" key="1">
    <citation type="submission" date="2018-06" db="EMBL/GenBank/DDBJ databases">
        <title>Genomic Encyclopedia of Archaeal and Bacterial Type Strains, Phase II (KMG-II): from individual species to whole genera.</title>
        <authorList>
            <person name="Goeker M."/>
        </authorList>
    </citation>
    <scope>NUCLEOTIDE SEQUENCE [LARGE SCALE GENOMIC DNA]</scope>
    <source>
        <strain evidence="3 4">DSM 15361</strain>
    </source>
</reference>
<dbReference type="Pfam" id="PF00702">
    <property type="entry name" value="Hydrolase"/>
    <property type="match status" value="1"/>
</dbReference>
<comment type="caution">
    <text evidence="3">The sequence shown here is derived from an EMBL/GenBank/DDBJ whole genome shotgun (WGS) entry which is preliminary data.</text>
</comment>
<dbReference type="RefSeq" id="WP_111540108.1">
    <property type="nucleotide sequence ID" value="NZ_QKYV01000002.1"/>
</dbReference>
<dbReference type="InterPro" id="IPR006328">
    <property type="entry name" value="2-HAD"/>
</dbReference>
<accession>A0A2W7I8J2</accession>
<dbReference type="InterPro" id="IPR006439">
    <property type="entry name" value="HAD-SF_hydro_IA"/>
</dbReference>
<evidence type="ECO:0000313" key="3">
    <source>
        <dbReference type="EMBL" id="PZW42448.1"/>
    </source>
</evidence>
<sequence>MKDRRQFIKNLGILGATGALMPNIGLGQTTNNMENSNNVRPKVLFFDVNETLLDLTDMKQVVSEALNGRDDLLSLWFTTMLQYSLVTTASGQYEHFGNIGAAALQMVAANNGIKISEKEARKTILNSLRGLPAHPEVKEALSQLKKDGYKLVSFTNSSNEGVKKQFESAGLTEYFDERLSVEDIGKFKPFTDTYTWAARKMGIKPEECMLIAAHGWDVAGALWAGWRAAFISRPGQQIFPLAPQTEISEDDLKKVAEVLLSYK</sequence>
<proteinExistence type="inferred from homology"/>
<dbReference type="GO" id="GO:0019120">
    <property type="term" value="F:hydrolase activity, acting on acid halide bonds, in C-halide compounds"/>
    <property type="evidence" value="ECO:0007669"/>
    <property type="project" value="InterPro"/>
</dbReference>
<dbReference type="Proteomes" id="UP000249542">
    <property type="component" value="Unassembled WGS sequence"/>
</dbReference>
<organism evidence="3 4">
    <name type="scientific">Mesonia algae</name>
    <dbReference type="NCBI Taxonomy" id="213248"/>
    <lineage>
        <taxon>Bacteria</taxon>
        <taxon>Pseudomonadati</taxon>
        <taxon>Bacteroidota</taxon>
        <taxon>Flavobacteriia</taxon>
        <taxon>Flavobacteriales</taxon>
        <taxon>Flavobacteriaceae</taxon>
        <taxon>Mesonia</taxon>
    </lineage>
</organism>
<dbReference type="EMBL" id="QKYV01000002">
    <property type="protein sequence ID" value="PZW42448.1"/>
    <property type="molecule type" value="Genomic_DNA"/>
</dbReference>
<dbReference type="NCBIfam" id="TIGR01493">
    <property type="entry name" value="HAD-SF-IA-v2"/>
    <property type="match status" value="1"/>
</dbReference>
<evidence type="ECO:0000256" key="1">
    <source>
        <dbReference type="ARBA" id="ARBA00008106"/>
    </source>
</evidence>
<dbReference type="AlphaFoldDB" id="A0A2W7I8J2"/>